<evidence type="ECO:0000313" key="2">
    <source>
        <dbReference type="EMBL" id="BAN90935.1"/>
    </source>
</evidence>
<reference evidence="2 3" key="1">
    <citation type="journal article" date="2013" name="Appl. Environ. Microbiol.">
        <title>Variation of the Virus-Related Elements within Syntenic Genomes of the Hyperthermophilic Archaeon Aeropyrum.</title>
        <authorList>
            <person name="Daifuku T."/>
            <person name="Yoshida T."/>
            <person name="Kitamura T."/>
            <person name="Kawaichi S."/>
            <person name="Inoue T."/>
            <person name="Nomura K."/>
            <person name="Yoshida Y."/>
            <person name="Kuno S."/>
            <person name="Sako Y."/>
        </authorList>
    </citation>
    <scope>NUCLEOTIDE SEQUENCE [LARGE SCALE GENOMIC DNA]</scope>
    <source>
        <strain evidence="2 3">SY1</strain>
    </source>
</reference>
<protein>
    <submittedName>
        <fullName evidence="2">Polyketide synthase module</fullName>
    </submittedName>
</protein>
<dbReference type="EMBL" id="AP012489">
    <property type="protein sequence ID" value="BAN90935.1"/>
    <property type="molecule type" value="Genomic_DNA"/>
</dbReference>
<organism evidence="2 3">
    <name type="scientific">Aeropyrum camini SY1 = JCM 12091</name>
    <dbReference type="NCBI Taxonomy" id="1198449"/>
    <lineage>
        <taxon>Archaea</taxon>
        <taxon>Thermoproteota</taxon>
        <taxon>Thermoprotei</taxon>
        <taxon>Desulfurococcales</taxon>
        <taxon>Desulfurococcaceae</taxon>
        <taxon>Aeropyrum</taxon>
    </lineage>
</organism>
<name>U3TFW9_9CREN</name>
<evidence type="ECO:0000256" key="1">
    <source>
        <dbReference type="SAM" id="MobiDB-lite"/>
    </source>
</evidence>
<dbReference type="STRING" id="1198449.ACAM_1466"/>
<feature type="region of interest" description="Disordered" evidence="1">
    <location>
        <begin position="1"/>
        <end position="37"/>
    </location>
</feature>
<dbReference type="AlphaFoldDB" id="U3TFW9"/>
<keyword evidence="3" id="KW-1185">Reference proteome</keyword>
<dbReference type="KEGG" id="acj:ACAM_1466"/>
<evidence type="ECO:0000313" key="3">
    <source>
        <dbReference type="Proteomes" id="UP000016887"/>
    </source>
</evidence>
<gene>
    <name evidence="2" type="ORF">ACAM_1466</name>
</gene>
<feature type="compositionally biased region" description="Polar residues" evidence="1">
    <location>
        <begin position="8"/>
        <end position="18"/>
    </location>
</feature>
<accession>U3TFW9</accession>
<dbReference type="Proteomes" id="UP000016887">
    <property type="component" value="Chromosome"/>
</dbReference>
<sequence length="57" mass="5837">MQDAVELQASNTYPSETSKPIMGLGGSTPDIGPPAVEPACRRGLKSVAEGKATHNAV</sequence>
<proteinExistence type="predicted"/>